<keyword evidence="3" id="KW-1185">Reference proteome</keyword>
<feature type="compositionally biased region" description="Basic and acidic residues" evidence="1">
    <location>
        <begin position="1"/>
        <end position="29"/>
    </location>
</feature>
<sequence>MGECHAQEQRHGGRESLRGRELQRDMKLSDKRKRRAQTFCGTENKNTSMETQIWTDIRYRHGHARAHTSTEAEKRQLLTEYFPDPYRLLHSANDAPLRTKTGNHVLWGQHLHTKLYKGRHPGGPGSGRGGSGVGRDGKGGRGAGTSRNRARELEPPTGLEEKELVFASTGHREQESAFAPTGHGSQGSALQELAVSLCLVPPHRPDPAQHLPQPAALLVWLFSFPETEAVEFNQERWQMEQ</sequence>
<feature type="compositionally biased region" description="Gly residues" evidence="1">
    <location>
        <begin position="121"/>
        <end position="134"/>
    </location>
</feature>
<proteinExistence type="predicted"/>
<feature type="region of interest" description="Disordered" evidence="1">
    <location>
        <begin position="116"/>
        <end position="160"/>
    </location>
</feature>
<dbReference type="EMBL" id="SRLO01000140">
    <property type="protein sequence ID" value="TNN72224.1"/>
    <property type="molecule type" value="Genomic_DNA"/>
</dbReference>
<evidence type="ECO:0000313" key="2">
    <source>
        <dbReference type="EMBL" id="TNN72224.1"/>
    </source>
</evidence>
<protein>
    <submittedName>
        <fullName evidence="2">Uncharacterized protein</fullName>
    </submittedName>
</protein>
<accession>A0A4Z2I4J5</accession>
<evidence type="ECO:0000313" key="3">
    <source>
        <dbReference type="Proteomes" id="UP000314294"/>
    </source>
</evidence>
<gene>
    <name evidence="2" type="ORF">EYF80_017508</name>
</gene>
<comment type="caution">
    <text evidence="2">The sequence shown here is derived from an EMBL/GenBank/DDBJ whole genome shotgun (WGS) entry which is preliminary data.</text>
</comment>
<dbReference type="AlphaFoldDB" id="A0A4Z2I4J5"/>
<feature type="region of interest" description="Disordered" evidence="1">
    <location>
        <begin position="1"/>
        <end position="34"/>
    </location>
</feature>
<dbReference type="Proteomes" id="UP000314294">
    <property type="component" value="Unassembled WGS sequence"/>
</dbReference>
<name>A0A4Z2I4J5_9TELE</name>
<evidence type="ECO:0000256" key="1">
    <source>
        <dbReference type="SAM" id="MobiDB-lite"/>
    </source>
</evidence>
<feature type="region of interest" description="Disordered" evidence="1">
    <location>
        <begin position="167"/>
        <end position="186"/>
    </location>
</feature>
<feature type="compositionally biased region" description="Basic and acidic residues" evidence="1">
    <location>
        <begin position="149"/>
        <end position="160"/>
    </location>
</feature>
<reference evidence="2 3" key="1">
    <citation type="submission" date="2019-03" db="EMBL/GenBank/DDBJ databases">
        <title>First draft genome of Liparis tanakae, snailfish: a comprehensive survey of snailfish specific genes.</title>
        <authorList>
            <person name="Kim W."/>
            <person name="Song I."/>
            <person name="Jeong J.-H."/>
            <person name="Kim D."/>
            <person name="Kim S."/>
            <person name="Ryu S."/>
            <person name="Song J.Y."/>
            <person name="Lee S.K."/>
        </authorList>
    </citation>
    <scope>NUCLEOTIDE SEQUENCE [LARGE SCALE GENOMIC DNA]</scope>
    <source>
        <tissue evidence="2">Muscle</tissue>
    </source>
</reference>
<organism evidence="2 3">
    <name type="scientific">Liparis tanakae</name>
    <name type="common">Tanaka's snailfish</name>
    <dbReference type="NCBI Taxonomy" id="230148"/>
    <lineage>
        <taxon>Eukaryota</taxon>
        <taxon>Metazoa</taxon>
        <taxon>Chordata</taxon>
        <taxon>Craniata</taxon>
        <taxon>Vertebrata</taxon>
        <taxon>Euteleostomi</taxon>
        <taxon>Actinopterygii</taxon>
        <taxon>Neopterygii</taxon>
        <taxon>Teleostei</taxon>
        <taxon>Neoteleostei</taxon>
        <taxon>Acanthomorphata</taxon>
        <taxon>Eupercaria</taxon>
        <taxon>Perciformes</taxon>
        <taxon>Cottioidei</taxon>
        <taxon>Cottales</taxon>
        <taxon>Liparidae</taxon>
        <taxon>Liparis</taxon>
    </lineage>
</organism>